<gene>
    <name evidence="1" type="ORF">mMyoMyo1_011321</name>
</gene>
<evidence type="ECO:0000313" key="2">
    <source>
        <dbReference type="Proteomes" id="UP000527355"/>
    </source>
</evidence>
<protein>
    <submittedName>
        <fullName evidence="1">Uncharacterized protein</fullName>
    </submittedName>
</protein>
<accession>A0A7J7XZL1</accession>
<organism evidence="1 2">
    <name type="scientific">Myotis myotis</name>
    <name type="common">Greater mouse-eared bat</name>
    <name type="synonym">Vespertilio myotis</name>
    <dbReference type="NCBI Taxonomy" id="51298"/>
    <lineage>
        <taxon>Eukaryota</taxon>
        <taxon>Metazoa</taxon>
        <taxon>Chordata</taxon>
        <taxon>Craniata</taxon>
        <taxon>Vertebrata</taxon>
        <taxon>Euteleostomi</taxon>
        <taxon>Mammalia</taxon>
        <taxon>Eutheria</taxon>
        <taxon>Laurasiatheria</taxon>
        <taxon>Chiroptera</taxon>
        <taxon>Yangochiroptera</taxon>
        <taxon>Vespertilionidae</taxon>
        <taxon>Myotis</taxon>
    </lineage>
</organism>
<sequence length="134" mass="14439">MLQGHGRMCPGSKLTAVETHWPNRAYMILACTSSLLLAHLLLCPHLYESGHSGPGRFWATPGTIVPPDCCTASSSAWNLLPSGSARLTPSRICPKVTFSGRLFPTSLQIVILTTPHLSILLCLSPEHLLPSNLV</sequence>
<proteinExistence type="predicted"/>
<evidence type="ECO:0000313" key="1">
    <source>
        <dbReference type="EMBL" id="KAF6355121.1"/>
    </source>
</evidence>
<dbReference type="Proteomes" id="UP000527355">
    <property type="component" value="Unassembled WGS sequence"/>
</dbReference>
<reference evidence="1 2" key="1">
    <citation type="journal article" date="2020" name="Nature">
        <title>Six reference-quality genomes reveal evolution of bat adaptations.</title>
        <authorList>
            <person name="Jebb D."/>
            <person name="Huang Z."/>
            <person name="Pippel M."/>
            <person name="Hughes G.M."/>
            <person name="Lavrichenko K."/>
            <person name="Devanna P."/>
            <person name="Winkler S."/>
            <person name="Jermiin L.S."/>
            <person name="Skirmuntt E.C."/>
            <person name="Katzourakis A."/>
            <person name="Burkitt-Gray L."/>
            <person name="Ray D.A."/>
            <person name="Sullivan K.A.M."/>
            <person name="Roscito J.G."/>
            <person name="Kirilenko B.M."/>
            <person name="Davalos L.M."/>
            <person name="Corthals A.P."/>
            <person name="Power M.L."/>
            <person name="Jones G."/>
            <person name="Ransome R.D."/>
            <person name="Dechmann D.K.N."/>
            <person name="Locatelli A.G."/>
            <person name="Puechmaille S.J."/>
            <person name="Fedrigo O."/>
            <person name="Jarvis E.D."/>
            <person name="Hiller M."/>
            <person name="Vernes S.C."/>
            <person name="Myers E.W."/>
            <person name="Teeling E.C."/>
        </authorList>
    </citation>
    <scope>NUCLEOTIDE SEQUENCE [LARGE SCALE GENOMIC DNA]</scope>
    <source>
        <strain evidence="1">MMyoMyo1</strain>
        <tissue evidence="1">Flight muscle</tissue>
    </source>
</reference>
<name>A0A7J7XZL1_MYOMY</name>
<comment type="caution">
    <text evidence="1">The sequence shown here is derived from an EMBL/GenBank/DDBJ whole genome shotgun (WGS) entry which is preliminary data.</text>
</comment>
<dbReference type="AlphaFoldDB" id="A0A7J7XZL1"/>
<dbReference type="EMBL" id="JABWUV010000005">
    <property type="protein sequence ID" value="KAF6355121.1"/>
    <property type="molecule type" value="Genomic_DNA"/>
</dbReference>
<keyword evidence="2" id="KW-1185">Reference proteome</keyword>